<reference evidence="4" key="1">
    <citation type="submission" date="2017-02" db="UniProtKB">
        <authorList>
            <consortium name="WormBaseParasite"/>
        </authorList>
    </citation>
    <scope>IDENTIFICATION</scope>
</reference>
<dbReference type="WBParaSite" id="NBR_0000861801-mRNA-1">
    <property type="protein sequence ID" value="NBR_0000861801-mRNA-1"/>
    <property type="gene ID" value="NBR_0000861801"/>
</dbReference>
<dbReference type="Proteomes" id="UP000271162">
    <property type="component" value="Unassembled WGS sequence"/>
</dbReference>
<feature type="region of interest" description="Disordered" evidence="1">
    <location>
        <begin position="61"/>
        <end position="84"/>
    </location>
</feature>
<keyword evidence="3" id="KW-1185">Reference proteome</keyword>
<evidence type="ECO:0000313" key="2">
    <source>
        <dbReference type="EMBL" id="VDL72208.1"/>
    </source>
</evidence>
<dbReference type="EMBL" id="UYSL01020028">
    <property type="protein sequence ID" value="VDL72208.1"/>
    <property type="molecule type" value="Genomic_DNA"/>
</dbReference>
<dbReference type="AlphaFoldDB" id="A0A0N4XZK2"/>
<name>A0A0N4XZK2_NIPBR</name>
<evidence type="ECO:0000313" key="3">
    <source>
        <dbReference type="Proteomes" id="UP000271162"/>
    </source>
</evidence>
<protein>
    <submittedName>
        <fullName evidence="2 4">Uncharacterized protein</fullName>
    </submittedName>
</protein>
<gene>
    <name evidence="2" type="ORF">NBR_LOCUS8619</name>
</gene>
<sequence>MASMSMNDDRELQLLASGQLVLTTAYIKANGAQQPLQTMATAARALLRQLIKLHPHCAPMKARPADATAPARCQHPTSSSSFQALPLPFLQRPLSSIP</sequence>
<reference evidence="2 3" key="2">
    <citation type="submission" date="2018-11" db="EMBL/GenBank/DDBJ databases">
        <authorList>
            <consortium name="Pathogen Informatics"/>
        </authorList>
    </citation>
    <scope>NUCLEOTIDE SEQUENCE [LARGE SCALE GENOMIC DNA]</scope>
</reference>
<evidence type="ECO:0000313" key="4">
    <source>
        <dbReference type="WBParaSite" id="NBR_0000861801-mRNA-1"/>
    </source>
</evidence>
<proteinExistence type="predicted"/>
<organism evidence="4">
    <name type="scientific">Nippostrongylus brasiliensis</name>
    <name type="common">Rat hookworm</name>
    <dbReference type="NCBI Taxonomy" id="27835"/>
    <lineage>
        <taxon>Eukaryota</taxon>
        <taxon>Metazoa</taxon>
        <taxon>Ecdysozoa</taxon>
        <taxon>Nematoda</taxon>
        <taxon>Chromadorea</taxon>
        <taxon>Rhabditida</taxon>
        <taxon>Rhabditina</taxon>
        <taxon>Rhabditomorpha</taxon>
        <taxon>Strongyloidea</taxon>
        <taxon>Heligmosomidae</taxon>
        <taxon>Nippostrongylus</taxon>
    </lineage>
</organism>
<accession>A0A0N4XZK2</accession>
<evidence type="ECO:0000256" key="1">
    <source>
        <dbReference type="SAM" id="MobiDB-lite"/>
    </source>
</evidence>